<feature type="transmembrane region" description="Helical" evidence="1">
    <location>
        <begin position="102"/>
        <end position="123"/>
    </location>
</feature>
<keyword evidence="1" id="KW-0472">Membrane</keyword>
<reference evidence="2" key="1">
    <citation type="submission" date="2022-05" db="EMBL/GenBank/DDBJ databases">
        <title>Schlegelella sp. nov., isolated from mangrove soil.</title>
        <authorList>
            <person name="Liu Y."/>
            <person name="Ge X."/>
            <person name="Liu W."/>
        </authorList>
    </citation>
    <scope>NUCLEOTIDE SEQUENCE</scope>
    <source>
        <strain evidence="2">S2-27</strain>
    </source>
</reference>
<evidence type="ECO:0000256" key="1">
    <source>
        <dbReference type="SAM" id="Phobius"/>
    </source>
</evidence>
<keyword evidence="1" id="KW-0812">Transmembrane</keyword>
<comment type="caution">
    <text evidence="2">The sequence shown here is derived from an EMBL/GenBank/DDBJ whole genome shotgun (WGS) entry which is preliminary data.</text>
</comment>
<sequence length="125" mass="13287">MKEWGFAATLLLAGVVHLLPAAGVLGAPVLQRLYGIDASEPTLALLLRHRAVLFGVLGAWMVCAAFVAPLRWWAWGAALLSMGAFIVLATEHPALSEPLQRVMWVDIGLCVLLAAAGFVKAMAAR</sequence>
<protein>
    <submittedName>
        <fullName evidence="2">Phosphopantetheine adenylyltransferase</fullName>
    </submittedName>
</protein>
<accession>A0ABT0YJR8</accession>
<evidence type="ECO:0000313" key="3">
    <source>
        <dbReference type="Proteomes" id="UP001165541"/>
    </source>
</evidence>
<gene>
    <name evidence="2" type="ORF">M8A51_05440</name>
</gene>
<dbReference type="RefSeq" id="WP_251777164.1">
    <property type="nucleotide sequence ID" value="NZ_JAMKFE010000003.1"/>
</dbReference>
<keyword evidence="2" id="KW-0548">Nucleotidyltransferase</keyword>
<dbReference type="GO" id="GO:0016779">
    <property type="term" value="F:nucleotidyltransferase activity"/>
    <property type="evidence" value="ECO:0007669"/>
    <property type="project" value="UniProtKB-KW"/>
</dbReference>
<name>A0ABT0YJR8_9BURK</name>
<dbReference type="Proteomes" id="UP001165541">
    <property type="component" value="Unassembled WGS sequence"/>
</dbReference>
<proteinExistence type="predicted"/>
<feature type="transmembrane region" description="Helical" evidence="1">
    <location>
        <begin position="50"/>
        <end position="67"/>
    </location>
</feature>
<dbReference type="EMBL" id="JAMKFE010000003">
    <property type="protein sequence ID" value="MCM5678972.1"/>
    <property type="molecule type" value="Genomic_DNA"/>
</dbReference>
<evidence type="ECO:0000313" key="2">
    <source>
        <dbReference type="EMBL" id="MCM5678972.1"/>
    </source>
</evidence>
<keyword evidence="1" id="KW-1133">Transmembrane helix</keyword>
<keyword evidence="3" id="KW-1185">Reference proteome</keyword>
<organism evidence="2 3">
    <name type="scientific">Caldimonas mangrovi</name>
    <dbReference type="NCBI Taxonomy" id="2944811"/>
    <lineage>
        <taxon>Bacteria</taxon>
        <taxon>Pseudomonadati</taxon>
        <taxon>Pseudomonadota</taxon>
        <taxon>Betaproteobacteria</taxon>
        <taxon>Burkholderiales</taxon>
        <taxon>Sphaerotilaceae</taxon>
        <taxon>Caldimonas</taxon>
    </lineage>
</organism>
<keyword evidence="2" id="KW-0808">Transferase</keyword>